<dbReference type="PANTHER" id="PTHR22726">
    <property type="entry name" value="METALLOENDOPEPTIDASE OMA1"/>
    <property type="match status" value="1"/>
</dbReference>
<keyword evidence="9" id="KW-1185">Reference proteome</keyword>
<evidence type="ECO:0000256" key="4">
    <source>
        <dbReference type="ARBA" id="ARBA00022833"/>
    </source>
</evidence>
<evidence type="ECO:0000313" key="9">
    <source>
        <dbReference type="Proteomes" id="UP000887226"/>
    </source>
</evidence>
<reference evidence="8" key="1">
    <citation type="journal article" date="2021" name="IMA Fungus">
        <title>Genomic characterization of three marine fungi, including Emericellopsis atlantica sp. nov. with signatures of a generalist lifestyle and marine biomass degradation.</title>
        <authorList>
            <person name="Hagestad O.C."/>
            <person name="Hou L."/>
            <person name="Andersen J.H."/>
            <person name="Hansen E.H."/>
            <person name="Altermark B."/>
            <person name="Li C."/>
            <person name="Kuhnert E."/>
            <person name="Cox R.J."/>
            <person name="Crous P.W."/>
            <person name="Spatafora J.W."/>
            <person name="Lail K."/>
            <person name="Amirebrahimi M."/>
            <person name="Lipzen A."/>
            <person name="Pangilinan J."/>
            <person name="Andreopoulos W."/>
            <person name="Hayes R.D."/>
            <person name="Ng V."/>
            <person name="Grigoriev I.V."/>
            <person name="Jackson S.A."/>
            <person name="Sutton T.D.S."/>
            <person name="Dobson A.D.W."/>
            <person name="Rama T."/>
        </authorList>
    </citation>
    <scope>NUCLEOTIDE SEQUENCE</scope>
    <source>
        <strain evidence="8">TRa3180A</strain>
    </source>
</reference>
<dbReference type="Proteomes" id="UP000887226">
    <property type="component" value="Unassembled WGS sequence"/>
</dbReference>
<keyword evidence="2" id="KW-0479">Metal-binding</keyword>
<dbReference type="GO" id="GO:0051603">
    <property type="term" value="P:proteolysis involved in protein catabolic process"/>
    <property type="evidence" value="ECO:0007669"/>
    <property type="project" value="TreeGrafter"/>
</dbReference>
<comment type="caution">
    <text evidence="8">The sequence shown here is derived from an EMBL/GenBank/DDBJ whole genome shotgun (WGS) entry which is preliminary data.</text>
</comment>
<dbReference type="GO" id="GO:0046872">
    <property type="term" value="F:metal ion binding"/>
    <property type="evidence" value="ECO:0007669"/>
    <property type="project" value="UniProtKB-KW"/>
</dbReference>
<evidence type="ECO:0000256" key="5">
    <source>
        <dbReference type="ARBA" id="ARBA00023049"/>
    </source>
</evidence>
<keyword evidence="4 6" id="KW-0862">Zinc</keyword>
<keyword evidence="3 6" id="KW-0378">Hydrolase</keyword>
<proteinExistence type="inferred from homology"/>
<dbReference type="GO" id="GO:0004222">
    <property type="term" value="F:metalloendopeptidase activity"/>
    <property type="evidence" value="ECO:0007669"/>
    <property type="project" value="InterPro"/>
</dbReference>
<gene>
    <name evidence="8" type="ORF">BJ878DRAFT_211025</name>
</gene>
<dbReference type="Pfam" id="PF01435">
    <property type="entry name" value="Peptidase_M48"/>
    <property type="match status" value="1"/>
</dbReference>
<protein>
    <recommendedName>
        <fullName evidence="7">Peptidase M48 domain-containing protein</fullName>
    </recommendedName>
</protein>
<evidence type="ECO:0000256" key="6">
    <source>
        <dbReference type="RuleBase" id="RU003983"/>
    </source>
</evidence>
<evidence type="ECO:0000256" key="2">
    <source>
        <dbReference type="ARBA" id="ARBA00022723"/>
    </source>
</evidence>
<sequence>MGNSWASDCGNIATHSGLVLKRPHGELAVTLAHELAYIVARHSHYNTPKDNTIMQCLSRVLPPKPLIKLRRTISQGCEKQADTLGLVFMARASYDPRFCATSFEERMKTDDNRPIDSTKVNGFGVKHKISPQQFFLPTVMKSPVTAMSRRKTERSKVKYSYH</sequence>
<evidence type="ECO:0000259" key="7">
    <source>
        <dbReference type="Pfam" id="PF01435"/>
    </source>
</evidence>
<accession>A0A9P7YZ23</accession>
<evidence type="ECO:0000256" key="1">
    <source>
        <dbReference type="ARBA" id="ARBA00022670"/>
    </source>
</evidence>
<dbReference type="InterPro" id="IPR051156">
    <property type="entry name" value="Mito/Outer_Membr_Metalloprot"/>
</dbReference>
<keyword evidence="5 6" id="KW-0482">Metalloprotease</keyword>
<name>A0A9P7YZ23_9HELO</name>
<dbReference type="GO" id="GO:0016020">
    <property type="term" value="C:membrane"/>
    <property type="evidence" value="ECO:0007669"/>
    <property type="project" value="TreeGrafter"/>
</dbReference>
<evidence type="ECO:0000256" key="3">
    <source>
        <dbReference type="ARBA" id="ARBA00022801"/>
    </source>
</evidence>
<dbReference type="EMBL" id="MU254158">
    <property type="protein sequence ID" value="KAG9241773.1"/>
    <property type="molecule type" value="Genomic_DNA"/>
</dbReference>
<feature type="domain" description="Peptidase M48" evidence="7">
    <location>
        <begin position="10"/>
        <end position="103"/>
    </location>
</feature>
<evidence type="ECO:0000313" key="8">
    <source>
        <dbReference type="EMBL" id="KAG9241773.1"/>
    </source>
</evidence>
<dbReference type="PANTHER" id="PTHR22726:SF1">
    <property type="entry name" value="METALLOENDOPEPTIDASE OMA1, MITOCHONDRIAL"/>
    <property type="match status" value="1"/>
</dbReference>
<dbReference type="OrthoDB" id="7464992at2759"/>
<organism evidence="8 9">
    <name type="scientific">Calycina marina</name>
    <dbReference type="NCBI Taxonomy" id="1763456"/>
    <lineage>
        <taxon>Eukaryota</taxon>
        <taxon>Fungi</taxon>
        <taxon>Dikarya</taxon>
        <taxon>Ascomycota</taxon>
        <taxon>Pezizomycotina</taxon>
        <taxon>Leotiomycetes</taxon>
        <taxon>Helotiales</taxon>
        <taxon>Pezizellaceae</taxon>
        <taxon>Calycina</taxon>
    </lineage>
</organism>
<comment type="cofactor">
    <cofactor evidence="6">
        <name>Zn(2+)</name>
        <dbReference type="ChEBI" id="CHEBI:29105"/>
    </cofactor>
    <text evidence="6">Binds 1 zinc ion per subunit.</text>
</comment>
<dbReference type="InterPro" id="IPR001915">
    <property type="entry name" value="Peptidase_M48"/>
</dbReference>
<dbReference type="AlphaFoldDB" id="A0A9P7YZ23"/>
<comment type="similarity">
    <text evidence="6">Belongs to the peptidase M48 family.</text>
</comment>
<keyword evidence="1 6" id="KW-0645">Protease</keyword>